<sequence>MNEIRTATLNSLMSKPELISFEVVKEVDELLKKELLEKKRKHNHWLAMSKIRKNLESPIQVQIYKL</sequence>
<protein>
    <submittedName>
        <fullName evidence="1">Uncharacterized protein</fullName>
    </submittedName>
</protein>
<gene>
    <name evidence="1" type="ORF">ERJ77_22895</name>
</gene>
<accession>A0AAW4BHN7</accession>
<name>A0AAW4BHN7_VIBAN</name>
<evidence type="ECO:0000313" key="1">
    <source>
        <dbReference type="EMBL" id="MBF4437276.1"/>
    </source>
</evidence>
<dbReference type="Proteomes" id="UP000786185">
    <property type="component" value="Unassembled WGS sequence"/>
</dbReference>
<comment type="caution">
    <text evidence="1">The sequence shown here is derived from an EMBL/GenBank/DDBJ whole genome shotgun (WGS) entry which is preliminary data.</text>
</comment>
<dbReference type="EMBL" id="SCLC01000806">
    <property type="protein sequence ID" value="MBF4437276.1"/>
    <property type="molecule type" value="Genomic_DNA"/>
</dbReference>
<proteinExistence type="predicted"/>
<dbReference type="AlphaFoldDB" id="A0AAW4BHN7"/>
<organism evidence="1 2">
    <name type="scientific">Vibrio anguillarum</name>
    <name type="common">Listonella anguillarum</name>
    <dbReference type="NCBI Taxonomy" id="55601"/>
    <lineage>
        <taxon>Bacteria</taxon>
        <taxon>Pseudomonadati</taxon>
        <taxon>Pseudomonadota</taxon>
        <taxon>Gammaproteobacteria</taxon>
        <taxon>Vibrionales</taxon>
        <taxon>Vibrionaceae</taxon>
        <taxon>Vibrio</taxon>
    </lineage>
</organism>
<evidence type="ECO:0000313" key="2">
    <source>
        <dbReference type="Proteomes" id="UP000786185"/>
    </source>
</evidence>
<reference evidence="1" key="1">
    <citation type="journal article" date="2021" name="PeerJ">
        <title>Analysis of 44 Vibrio anguillarum genomes reveals high genetic diversity.</title>
        <authorList>
            <person name="Hansen M.J."/>
            <person name="Dalsgaard I."/>
        </authorList>
    </citation>
    <scope>NUCLEOTIDE SEQUENCE</scope>
    <source>
        <strain evidence="1">850617-1/1</strain>
    </source>
</reference>